<accession>A0ABU9X2R2</accession>
<dbReference type="SUPFAM" id="SSF81324">
    <property type="entry name" value="Voltage-gated potassium channels"/>
    <property type="match status" value="1"/>
</dbReference>
<dbReference type="PANTHER" id="PTHR11537:SF254">
    <property type="entry name" value="POTASSIUM VOLTAGE-GATED CHANNEL PROTEIN SHAB"/>
    <property type="match status" value="1"/>
</dbReference>
<gene>
    <name evidence="10" type="ORF">ABCQ75_14555</name>
</gene>
<keyword evidence="6 8" id="KW-0472">Membrane</keyword>
<dbReference type="RefSeq" id="WP_345886285.1">
    <property type="nucleotide sequence ID" value="NZ_JBDFRB010000017.1"/>
</dbReference>
<dbReference type="Pfam" id="PF07885">
    <property type="entry name" value="Ion_trans_2"/>
    <property type="match status" value="1"/>
</dbReference>
<dbReference type="Gene3D" id="1.10.287.70">
    <property type="match status" value="1"/>
</dbReference>
<organism evidence="10 11">
    <name type="scientific">Sinomonas halotolerans</name>
    <dbReference type="NCBI Taxonomy" id="1644133"/>
    <lineage>
        <taxon>Bacteria</taxon>
        <taxon>Bacillati</taxon>
        <taxon>Actinomycetota</taxon>
        <taxon>Actinomycetes</taxon>
        <taxon>Micrococcales</taxon>
        <taxon>Micrococcaceae</taxon>
        <taxon>Sinomonas</taxon>
    </lineage>
</organism>
<feature type="transmembrane region" description="Helical" evidence="8">
    <location>
        <begin position="174"/>
        <end position="199"/>
    </location>
</feature>
<feature type="transmembrane region" description="Helical" evidence="8">
    <location>
        <begin position="143"/>
        <end position="162"/>
    </location>
</feature>
<dbReference type="InterPro" id="IPR028325">
    <property type="entry name" value="VG_K_chnl"/>
</dbReference>
<reference evidence="10 11" key="1">
    <citation type="submission" date="2024-05" db="EMBL/GenBank/DDBJ databases">
        <title>Sinomonas sp. nov., isolated from a waste landfill.</title>
        <authorList>
            <person name="Zhao Y."/>
        </authorList>
    </citation>
    <scope>NUCLEOTIDE SEQUENCE [LARGE SCALE GENOMIC DNA]</scope>
    <source>
        <strain evidence="10 11">CCTCC AB2014300</strain>
    </source>
</reference>
<feature type="domain" description="Potassium channel" evidence="9">
    <location>
        <begin position="124"/>
        <end position="199"/>
    </location>
</feature>
<dbReference type="Proteomes" id="UP001422074">
    <property type="component" value="Unassembled WGS sequence"/>
</dbReference>
<name>A0ABU9X2R2_9MICC</name>
<comment type="subcellular location">
    <subcellularLocation>
        <location evidence="1">Membrane</location>
        <topology evidence="1">Multi-pass membrane protein</topology>
    </subcellularLocation>
</comment>
<keyword evidence="3 8" id="KW-0812">Transmembrane</keyword>
<evidence type="ECO:0000256" key="2">
    <source>
        <dbReference type="ARBA" id="ARBA00022448"/>
    </source>
</evidence>
<evidence type="ECO:0000256" key="3">
    <source>
        <dbReference type="ARBA" id="ARBA00022692"/>
    </source>
</evidence>
<dbReference type="EMBL" id="JBDFRB010000017">
    <property type="protein sequence ID" value="MEN2745746.1"/>
    <property type="molecule type" value="Genomic_DNA"/>
</dbReference>
<evidence type="ECO:0000256" key="5">
    <source>
        <dbReference type="ARBA" id="ARBA00023065"/>
    </source>
</evidence>
<feature type="transmembrane region" description="Helical" evidence="8">
    <location>
        <begin position="43"/>
        <end position="62"/>
    </location>
</feature>
<dbReference type="PANTHER" id="PTHR11537">
    <property type="entry name" value="VOLTAGE-GATED POTASSIUM CHANNEL"/>
    <property type="match status" value="1"/>
</dbReference>
<dbReference type="Gene3D" id="1.20.120.350">
    <property type="entry name" value="Voltage-gated potassium channels. Chain C"/>
    <property type="match status" value="1"/>
</dbReference>
<feature type="transmembrane region" description="Helical" evidence="8">
    <location>
        <begin position="112"/>
        <end position="131"/>
    </location>
</feature>
<sequence length="245" mass="26395">MTLERWSRLSEWPLVVAALLFLMAYSVQVVAAPSGAQLDWTEAIVWITWAVFFADYAVKLALAQSRARWFMRNLHELAILALPALRPLRLLRLVLLLRVMHRTAGSRLRGRIATFVAGAAVILAYCGALAVLDAEQNAEGANITSFGDALWWALATITTVGYGDHYPVTVVGRLVAAGLMLSGIAVLGAVTASMASWLVEAVSRETAAVVETGNEEIEHTMARLTAHVARLEAELAERNGSGASG</sequence>
<proteinExistence type="predicted"/>
<evidence type="ECO:0000256" key="6">
    <source>
        <dbReference type="ARBA" id="ARBA00023136"/>
    </source>
</evidence>
<protein>
    <submittedName>
        <fullName evidence="10">Potassium channel family protein</fullName>
    </submittedName>
</protein>
<keyword evidence="11" id="KW-1185">Reference proteome</keyword>
<evidence type="ECO:0000256" key="1">
    <source>
        <dbReference type="ARBA" id="ARBA00004141"/>
    </source>
</evidence>
<keyword evidence="4 8" id="KW-1133">Transmembrane helix</keyword>
<keyword evidence="7 10" id="KW-0407">Ion channel</keyword>
<evidence type="ECO:0000256" key="4">
    <source>
        <dbReference type="ARBA" id="ARBA00022989"/>
    </source>
</evidence>
<evidence type="ECO:0000259" key="9">
    <source>
        <dbReference type="Pfam" id="PF07885"/>
    </source>
</evidence>
<evidence type="ECO:0000256" key="7">
    <source>
        <dbReference type="ARBA" id="ARBA00023303"/>
    </source>
</evidence>
<evidence type="ECO:0000313" key="10">
    <source>
        <dbReference type="EMBL" id="MEN2745746.1"/>
    </source>
</evidence>
<comment type="caution">
    <text evidence="10">The sequence shown here is derived from an EMBL/GenBank/DDBJ whole genome shotgun (WGS) entry which is preliminary data.</text>
</comment>
<feature type="transmembrane region" description="Helical" evidence="8">
    <location>
        <begin position="12"/>
        <end position="31"/>
    </location>
</feature>
<keyword evidence="5" id="KW-0406">Ion transport</keyword>
<evidence type="ECO:0000313" key="11">
    <source>
        <dbReference type="Proteomes" id="UP001422074"/>
    </source>
</evidence>
<evidence type="ECO:0000256" key="8">
    <source>
        <dbReference type="SAM" id="Phobius"/>
    </source>
</evidence>
<dbReference type="InterPro" id="IPR027359">
    <property type="entry name" value="Volt_channel_dom_sf"/>
</dbReference>
<keyword evidence="2" id="KW-0813">Transport</keyword>
<dbReference type="InterPro" id="IPR013099">
    <property type="entry name" value="K_chnl_dom"/>
</dbReference>
<dbReference type="GO" id="GO:0034220">
    <property type="term" value="P:monoatomic ion transmembrane transport"/>
    <property type="evidence" value="ECO:0007669"/>
    <property type="project" value="UniProtKB-KW"/>
</dbReference>